<comment type="caution">
    <text evidence="1">The sequence shown here is derived from an EMBL/GenBank/DDBJ whole genome shotgun (WGS) entry which is preliminary data.</text>
</comment>
<feature type="non-terminal residue" evidence="1">
    <location>
        <position position="1"/>
    </location>
</feature>
<gene>
    <name evidence="1" type="ORF">LCGC14_2591610</name>
</gene>
<protein>
    <submittedName>
        <fullName evidence="1">Uncharacterized protein</fullName>
    </submittedName>
</protein>
<sequence>GIAICPLKVEAPEFYKDCVEFNGACPDDCPDIAAKIDAILDLKLNLEPIRELLRLHGEGKLMVLDDDQSWPDHGLPMNCGIGLSRLGVQQIHDRMEGLGWDRAIDKCNDTGFKRVHPPGVKCPSKP</sequence>
<name>A0A0F9AZD4_9ZZZZ</name>
<evidence type="ECO:0000313" key="1">
    <source>
        <dbReference type="EMBL" id="KKL06877.1"/>
    </source>
</evidence>
<reference evidence="1" key="1">
    <citation type="journal article" date="2015" name="Nature">
        <title>Complex archaea that bridge the gap between prokaryotes and eukaryotes.</title>
        <authorList>
            <person name="Spang A."/>
            <person name="Saw J.H."/>
            <person name="Jorgensen S.L."/>
            <person name="Zaremba-Niedzwiedzka K."/>
            <person name="Martijn J."/>
            <person name="Lind A.E."/>
            <person name="van Eijk R."/>
            <person name="Schleper C."/>
            <person name="Guy L."/>
            <person name="Ettema T.J."/>
        </authorList>
    </citation>
    <scope>NUCLEOTIDE SEQUENCE</scope>
</reference>
<organism evidence="1">
    <name type="scientific">marine sediment metagenome</name>
    <dbReference type="NCBI Taxonomy" id="412755"/>
    <lineage>
        <taxon>unclassified sequences</taxon>
        <taxon>metagenomes</taxon>
        <taxon>ecological metagenomes</taxon>
    </lineage>
</organism>
<proteinExistence type="predicted"/>
<dbReference type="AlphaFoldDB" id="A0A0F9AZD4"/>
<dbReference type="EMBL" id="LAZR01043519">
    <property type="protein sequence ID" value="KKL06877.1"/>
    <property type="molecule type" value="Genomic_DNA"/>
</dbReference>
<accession>A0A0F9AZD4</accession>